<protein>
    <submittedName>
        <fullName evidence="2">Uncharacterized protein</fullName>
    </submittedName>
</protein>
<feature type="region of interest" description="Disordered" evidence="1">
    <location>
        <begin position="31"/>
        <end position="54"/>
    </location>
</feature>
<proteinExistence type="predicted"/>
<evidence type="ECO:0000256" key="1">
    <source>
        <dbReference type="SAM" id="MobiDB-lite"/>
    </source>
</evidence>
<dbReference type="EMBL" id="UINC01069522">
    <property type="protein sequence ID" value="SVC02969.1"/>
    <property type="molecule type" value="Genomic_DNA"/>
</dbReference>
<accession>A0A382IUJ5</accession>
<reference evidence="2" key="1">
    <citation type="submission" date="2018-05" db="EMBL/GenBank/DDBJ databases">
        <authorList>
            <person name="Lanie J.A."/>
            <person name="Ng W.-L."/>
            <person name="Kazmierczak K.M."/>
            <person name="Andrzejewski T.M."/>
            <person name="Davidsen T.M."/>
            <person name="Wayne K.J."/>
            <person name="Tettelin H."/>
            <person name="Glass J.I."/>
            <person name="Rusch D."/>
            <person name="Podicherti R."/>
            <person name="Tsui H.-C.T."/>
            <person name="Winkler M.E."/>
        </authorList>
    </citation>
    <scope>NUCLEOTIDE SEQUENCE</scope>
</reference>
<dbReference type="AlphaFoldDB" id="A0A382IUJ5"/>
<feature type="non-terminal residue" evidence="2">
    <location>
        <position position="205"/>
    </location>
</feature>
<organism evidence="2">
    <name type="scientific">marine metagenome</name>
    <dbReference type="NCBI Taxonomy" id="408172"/>
    <lineage>
        <taxon>unclassified sequences</taxon>
        <taxon>metagenomes</taxon>
        <taxon>ecological metagenomes</taxon>
    </lineage>
</organism>
<dbReference type="PROSITE" id="PS51257">
    <property type="entry name" value="PROKAR_LIPOPROTEIN"/>
    <property type="match status" value="1"/>
</dbReference>
<evidence type="ECO:0000313" key="2">
    <source>
        <dbReference type="EMBL" id="SVC02969.1"/>
    </source>
</evidence>
<gene>
    <name evidence="2" type="ORF">METZ01_LOCUS255823</name>
</gene>
<name>A0A382IUJ5_9ZZZZ</name>
<sequence>MVGMKFTFVGACCVWLMIGCATSTQHRIILTDRPPSSKPKANSTGPTIYLKDDSGEPPVNPISSLMYFVQLISPEPVKISENVGNTQQSRILSVIRSEGREKFTVNCQFEITGEGTQQNIFDQTVVIRAKEDFLKNGGTLQHRLAYINIEGEGRGNLQVEGTLSGGMPLAAQFSFQFNTQGRRSPVTIGLNDIRFIDGVPHAVNE</sequence>